<organism evidence="1">
    <name type="scientific">freshwater metagenome</name>
    <dbReference type="NCBI Taxonomy" id="449393"/>
    <lineage>
        <taxon>unclassified sequences</taxon>
        <taxon>metagenomes</taxon>
        <taxon>ecological metagenomes</taxon>
    </lineage>
</organism>
<accession>A0A6J7F9N5</accession>
<evidence type="ECO:0000313" key="1">
    <source>
        <dbReference type="EMBL" id="CAB4888143.1"/>
    </source>
</evidence>
<reference evidence="1" key="1">
    <citation type="submission" date="2020-05" db="EMBL/GenBank/DDBJ databases">
        <authorList>
            <person name="Chiriac C."/>
            <person name="Salcher M."/>
            <person name="Ghai R."/>
            <person name="Kavagutti S V."/>
        </authorList>
    </citation>
    <scope>NUCLEOTIDE SEQUENCE</scope>
</reference>
<protein>
    <submittedName>
        <fullName evidence="1">Unannotated protein</fullName>
    </submittedName>
</protein>
<dbReference type="InterPro" id="IPR027417">
    <property type="entry name" value="P-loop_NTPase"/>
</dbReference>
<dbReference type="SUPFAM" id="SSF52540">
    <property type="entry name" value="P-loop containing nucleoside triphosphate hydrolases"/>
    <property type="match status" value="1"/>
</dbReference>
<proteinExistence type="predicted"/>
<dbReference type="AlphaFoldDB" id="A0A6J7F9N5"/>
<dbReference type="EMBL" id="CAFBMC010000003">
    <property type="protein sequence ID" value="CAB4888143.1"/>
    <property type="molecule type" value="Genomic_DNA"/>
</dbReference>
<dbReference type="Gene3D" id="3.40.50.300">
    <property type="entry name" value="P-loop containing nucleotide triphosphate hydrolases"/>
    <property type="match status" value="1"/>
</dbReference>
<evidence type="ECO:0000313" key="2">
    <source>
        <dbReference type="EMBL" id="CAB5033924.1"/>
    </source>
</evidence>
<name>A0A6J7F9N5_9ZZZZ</name>
<gene>
    <name evidence="1" type="ORF">UFOPK3495_00113</name>
    <name evidence="2" type="ORF">UFOPK4237_00121</name>
</gene>
<dbReference type="EMBL" id="CAFBPZ010000004">
    <property type="protein sequence ID" value="CAB5033924.1"/>
    <property type="molecule type" value="Genomic_DNA"/>
</dbReference>
<sequence>MTGREKGNAANLQPGQILLHIGVHKTGTTAIQDALAHARPELHEWNVQYPGTAQAHRNLASSAMDRRLGWKVGGAAAPDPSLWENFVKSAHKFPGITVCSSEFFAESDDAKAREIIERIGKENVHIVVTLRNFGQILPSAWQQILKSGYENGYIHWLNNVLNAGEKEPKSEVFWTRHRHDIVVERWAKIVGSDRVTVVVVDDANRDGIYTDFELLLGLPKNSLLKHRTHSLNRSMTAAESELLRCLNEAVGGSKGWRPYGNAVHDGLIKGMVEGRTPDAGEAKLQTPQWALDMAARYAATYVDAIKASGVNVVGNLEVLGTRLEGPEEVKDRAIEEIPVNAAVAAILGAMSDVFVPPRPTRMTQARSKAARLRRAITRK</sequence>